<dbReference type="AlphaFoldDB" id="A0A345UPL2"/>
<dbReference type="Proteomes" id="UP000254808">
    <property type="component" value="Chromosome"/>
</dbReference>
<dbReference type="KEGG" id="cprv:CYPRO_3180"/>
<sequence>MKSDKAFCKYDKKYIRENLSFFAELAAKPAYICRKCARASSQKNTLCRPVKLDKIEVS</sequence>
<evidence type="ECO:0000313" key="1">
    <source>
        <dbReference type="EMBL" id="AXJ02414.1"/>
    </source>
</evidence>
<gene>
    <name evidence="1" type="ORF">CYPRO_3180</name>
</gene>
<name>A0A345UPL2_9BACT</name>
<organism evidence="1 2">
    <name type="scientific">Cyclonatronum proteinivorum</name>
    <dbReference type="NCBI Taxonomy" id="1457365"/>
    <lineage>
        <taxon>Bacteria</taxon>
        <taxon>Pseudomonadati</taxon>
        <taxon>Balneolota</taxon>
        <taxon>Balneolia</taxon>
        <taxon>Balneolales</taxon>
        <taxon>Cyclonatronaceae</taxon>
        <taxon>Cyclonatronum</taxon>
    </lineage>
</organism>
<proteinExistence type="predicted"/>
<dbReference type="EMBL" id="CP027806">
    <property type="protein sequence ID" value="AXJ02414.1"/>
    <property type="molecule type" value="Genomic_DNA"/>
</dbReference>
<protein>
    <submittedName>
        <fullName evidence="1">Uncharacterized protein</fullName>
    </submittedName>
</protein>
<evidence type="ECO:0000313" key="2">
    <source>
        <dbReference type="Proteomes" id="UP000254808"/>
    </source>
</evidence>
<accession>A0A345UPL2</accession>
<keyword evidence="2" id="KW-1185">Reference proteome</keyword>
<reference evidence="1 2" key="1">
    <citation type="submission" date="2018-03" db="EMBL/GenBank/DDBJ databases">
        <title>Phenotypic and genomic properties of Cyclonatronum proteinivorum gen. nov., sp. nov., a haloalkaliphilic bacteroidete from soda lakes possessing Na+-translocating rhodopsin.</title>
        <authorList>
            <person name="Toshchakov S.V."/>
            <person name="Korzhenkov A."/>
            <person name="Samarov N.I."/>
            <person name="Kublanov I.V."/>
            <person name="Muntyan M.S."/>
            <person name="Sorokin D.Y."/>
        </authorList>
    </citation>
    <scope>NUCLEOTIDE SEQUENCE [LARGE SCALE GENOMIC DNA]</scope>
    <source>
        <strain evidence="1 2">Omega</strain>
    </source>
</reference>